<gene>
    <name evidence="2" type="ORF">URODEC1_LOCUS13979</name>
</gene>
<dbReference type="InterPro" id="IPR017451">
    <property type="entry name" value="F-box-assoc_interact_dom"/>
</dbReference>
<name>A0ABC8WH21_9POAL</name>
<dbReference type="InterPro" id="IPR001810">
    <property type="entry name" value="F-box_dom"/>
</dbReference>
<dbReference type="Proteomes" id="UP001497457">
    <property type="component" value="Chromosome 12b"/>
</dbReference>
<dbReference type="PANTHER" id="PTHR31672">
    <property type="entry name" value="BNACNNG10540D PROTEIN"/>
    <property type="match status" value="1"/>
</dbReference>
<dbReference type="NCBIfam" id="TIGR01640">
    <property type="entry name" value="F_box_assoc_1"/>
    <property type="match status" value="1"/>
</dbReference>
<protein>
    <recommendedName>
        <fullName evidence="1">F-box domain-containing protein</fullName>
    </recommendedName>
</protein>
<dbReference type="SUPFAM" id="SSF81383">
    <property type="entry name" value="F-box domain"/>
    <property type="match status" value="1"/>
</dbReference>
<reference evidence="2" key="1">
    <citation type="submission" date="2024-10" db="EMBL/GenBank/DDBJ databases">
        <authorList>
            <person name="Ryan C."/>
        </authorList>
    </citation>
    <scope>NUCLEOTIDE SEQUENCE [LARGE SCALE GENOMIC DNA]</scope>
</reference>
<dbReference type="Gene3D" id="1.20.1280.50">
    <property type="match status" value="1"/>
</dbReference>
<dbReference type="InterPro" id="IPR036047">
    <property type="entry name" value="F-box-like_dom_sf"/>
</dbReference>
<dbReference type="EMBL" id="OZ075122">
    <property type="protein sequence ID" value="CAL4909833.1"/>
    <property type="molecule type" value="Genomic_DNA"/>
</dbReference>
<evidence type="ECO:0000313" key="2">
    <source>
        <dbReference type="EMBL" id="CAL4909833.1"/>
    </source>
</evidence>
<dbReference type="InterPro" id="IPR006527">
    <property type="entry name" value="F-box-assoc_dom_typ1"/>
</dbReference>
<keyword evidence="3" id="KW-1185">Reference proteome</keyword>
<dbReference type="CDD" id="cd22157">
    <property type="entry name" value="F-box_AtFBW1-like"/>
    <property type="match status" value="1"/>
</dbReference>
<evidence type="ECO:0000259" key="1">
    <source>
        <dbReference type="SMART" id="SM00256"/>
    </source>
</evidence>
<sequence>MTAALPEEEAPPTTSLQLNDDVVTEILLRLPSASVLRSHAVCRAWRAIATRPGFLAAHARRRPLEIIIKDGGGPDDALALHTVPLASLDEASRRCLQSLHPGYAGGRWSLAASCDGLLLLVARGPACIEEHLLVCNPVTRQRAVVPPPSTSRMARACGFYLHGPSGEHRIVFLANDEESAGLGSSASHHVRSLEAGETRRLGPAAAALHMYTWIPKAFGHRGNLHWIEHPETEDAGDVVLVFDTVRETFRRMARPPVGSGYYAASDLVLMEADGMLATAAIRGGSVDIWVMEDHDGGESWTRRHRLDIDLPPPLPDVGWASVMMVGQNAILLRRLEGHAAALYDLTEKRVMKQLQLSRTDYLTAHVFRDSLERHAFFDLQEQS</sequence>
<proteinExistence type="predicted"/>
<organism evidence="2 3">
    <name type="scientific">Urochloa decumbens</name>
    <dbReference type="NCBI Taxonomy" id="240449"/>
    <lineage>
        <taxon>Eukaryota</taxon>
        <taxon>Viridiplantae</taxon>
        <taxon>Streptophyta</taxon>
        <taxon>Embryophyta</taxon>
        <taxon>Tracheophyta</taxon>
        <taxon>Spermatophyta</taxon>
        <taxon>Magnoliopsida</taxon>
        <taxon>Liliopsida</taxon>
        <taxon>Poales</taxon>
        <taxon>Poaceae</taxon>
        <taxon>PACMAD clade</taxon>
        <taxon>Panicoideae</taxon>
        <taxon>Panicodae</taxon>
        <taxon>Paniceae</taxon>
        <taxon>Melinidinae</taxon>
        <taxon>Urochloa</taxon>
    </lineage>
</organism>
<dbReference type="Pfam" id="PF07734">
    <property type="entry name" value="FBA_1"/>
    <property type="match status" value="1"/>
</dbReference>
<feature type="domain" description="F-box" evidence="1">
    <location>
        <begin position="18"/>
        <end position="58"/>
    </location>
</feature>
<dbReference type="Pfam" id="PF00646">
    <property type="entry name" value="F-box"/>
    <property type="match status" value="1"/>
</dbReference>
<dbReference type="PANTHER" id="PTHR31672:SF2">
    <property type="entry name" value="F-BOX DOMAIN-CONTAINING PROTEIN"/>
    <property type="match status" value="1"/>
</dbReference>
<dbReference type="InterPro" id="IPR050796">
    <property type="entry name" value="SCF_F-box_component"/>
</dbReference>
<dbReference type="SMART" id="SM00256">
    <property type="entry name" value="FBOX"/>
    <property type="match status" value="1"/>
</dbReference>
<dbReference type="AlphaFoldDB" id="A0ABC8WH21"/>
<accession>A0ABC8WH21</accession>
<evidence type="ECO:0000313" key="3">
    <source>
        <dbReference type="Proteomes" id="UP001497457"/>
    </source>
</evidence>